<evidence type="ECO:0000256" key="1">
    <source>
        <dbReference type="ARBA" id="ARBA00004651"/>
    </source>
</evidence>
<evidence type="ECO:0000256" key="3">
    <source>
        <dbReference type="ARBA" id="ARBA00022692"/>
    </source>
</evidence>
<evidence type="ECO:0000256" key="4">
    <source>
        <dbReference type="ARBA" id="ARBA00022989"/>
    </source>
</evidence>
<proteinExistence type="predicted"/>
<keyword evidence="3 6" id="KW-0812">Transmembrane</keyword>
<dbReference type="HOGENOM" id="CLU_2822629_0_0_9"/>
<sequence>MLKRLILLLVYNKVDKPQLGAFIIKDTVVVFSIGVYAVVYHLRNVGLTEMLGQLIQVFTEVVPEEH</sequence>
<dbReference type="KEGG" id="bbe:BBR47_30060"/>
<evidence type="ECO:0000313" key="7">
    <source>
        <dbReference type="EMBL" id="BAH43983.1"/>
    </source>
</evidence>
<dbReference type="InterPro" id="IPR000802">
    <property type="entry name" value="Arsenical_pump_ArsB"/>
</dbReference>
<keyword evidence="4 6" id="KW-1133">Transmembrane helix</keyword>
<evidence type="ECO:0000256" key="6">
    <source>
        <dbReference type="SAM" id="Phobius"/>
    </source>
</evidence>
<dbReference type="AlphaFoldDB" id="C0ZDX4"/>
<reference evidence="7 8" key="1">
    <citation type="submission" date="2005-03" db="EMBL/GenBank/DDBJ databases">
        <title>Brevibacillus brevis strain 47, complete genome.</title>
        <authorList>
            <person name="Hosoyama A."/>
            <person name="Yamada R."/>
            <person name="Hongo Y."/>
            <person name="Terui Y."/>
            <person name="Ankai A."/>
            <person name="Masuyama W."/>
            <person name="Sekiguchi M."/>
            <person name="Takeda T."/>
            <person name="Asano K."/>
            <person name="Ohji S."/>
            <person name="Ichikawa N."/>
            <person name="Narita S."/>
            <person name="Aoki N."/>
            <person name="Miura H."/>
            <person name="Matsushita S."/>
            <person name="Sekigawa T."/>
            <person name="Yamagata H."/>
            <person name="Yoshikawa H."/>
            <person name="Udaka S."/>
            <person name="Tanikawa S."/>
            <person name="Fujita N."/>
        </authorList>
    </citation>
    <scope>NUCLEOTIDE SEQUENCE [LARGE SCALE GENOMIC DNA]</scope>
    <source>
        <strain evidence="8">47 / JCM 6285 / NBRC 100599</strain>
    </source>
</reference>
<organism evidence="7 8">
    <name type="scientific">Brevibacillus brevis (strain 47 / JCM 6285 / NBRC 100599)</name>
    <dbReference type="NCBI Taxonomy" id="358681"/>
    <lineage>
        <taxon>Bacteria</taxon>
        <taxon>Bacillati</taxon>
        <taxon>Bacillota</taxon>
        <taxon>Bacilli</taxon>
        <taxon>Bacillales</taxon>
        <taxon>Paenibacillaceae</taxon>
        <taxon>Brevibacillus</taxon>
    </lineage>
</organism>
<evidence type="ECO:0000313" key="8">
    <source>
        <dbReference type="Proteomes" id="UP000001877"/>
    </source>
</evidence>
<keyword evidence="2" id="KW-1003">Cell membrane</keyword>
<evidence type="ECO:0000256" key="5">
    <source>
        <dbReference type="ARBA" id="ARBA00023136"/>
    </source>
</evidence>
<keyword evidence="5 6" id="KW-0472">Membrane</keyword>
<feature type="transmembrane region" description="Helical" evidence="6">
    <location>
        <begin position="21"/>
        <end position="42"/>
    </location>
</feature>
<dbReference type="GO" id="GO:0005886">
    <property type="term" value="C:plasma membrane"/>
    <property type="evidence" value="ECO:0007669"/>
    <property type="project" value="UniProtKB-SubCell"/>
</dbReference>
<evidence type="ECO:0000256" key="2">
    <source>
        <dbReference type="ARBA" id="ARBA00022475"/>
    </source>
</evidence>
<dbReference type="GO" id="GO:0015105">
    <property type="term" value="F:arsenite transmembrane transporter activity"/>
    <property type="evidence" value="ECO:0007669"/>
    <property type="project" value="InterPro"/>
</dbReference>
<accession>C0ZDX4</accession>
<keyword evidence="8" id="KW-1185">Reference proteome</keyword>
<dbReference type="EMBL" id="AP008955">
    <property type="protein sequence ID" value="BAH43983.1"/>
    <property type="molecule type" value="Genomic_DNA"/>
</dbReference>
<name>C0ZDX4_BREBN</name>
<dbReference type="Pfam" id="PF02040">
    <property type="entry name" value="ArsB"/>
    <property type="match status" value="1"/>
</dbReference>
<gene>
    <name evidence="7" type="ordered locus">BBR47_30060</name>
</gene>
<comment type="subcellular location">
    <subcellularLocation>
        <location evidence="1">Cell membrane</location>
        <topology evidence="1">Multi-pass membrane protein</topology>
    </subcellularLocation>
</comment>
<dbReference type="Proteomes" id="UP000001877">
    <property type="component" value="Chromosome"/>
</dbReference>
<dbReference type="RefSeq" id="WP_015891301.1">
    <property type="nucleotide sequence ID" value="NC_012491.1"/>
</dbReference>
<protein>
    <submittedName>
        <fullName evidence="7">Uncharacterized protein</fullName>
    </submittedName>
</protein>